<name>A0AAV5SH95_9BILA</name>
<feature type="non-terminal residue" evidence="4">
    <location>
        <position position="80"/>
    </location>
</feature>
<dbReference type="InterPro" id="IPR016073">
    <property type="entry name" value="Skp1_comp_POZ"/>
</dbReference>
<evidence type="ECO:0000259" key="3">
    <source>
        <dbReference type="Pfam" id="PF03931"/>
    </source>
</evidence>
<dbReference type="SUPFAM" id="SSF54695">
    <property type="entry name" value="POZ domain"/>
    <property type="match status" value="1"/>
</dbReference>
<dbReference type="AlphaFoldDB" id="A0AAV5SH95"/>
<dbReference type="InterPro" id="IPR001232">
    <property type="entry name" value="SKP1-like"/>
</dbReference>
<evidence type="ECO:0000313" key="5">
    <source>
        <dbReference type="Proteomes" id="UP001432027"/>
    </source>
</evidence>
<dbReference type="EMBL" id="BTSX01000001">
    <property type="protein sequence ID" value="GMS80774.1"/>
    <property type="molecule type" value="Genomic_DNA"/>
</dbReference>
<keyword evidence="2" id="KW-0833">Ubl conjugation pathway</keyword>
<dbReference type="PANTHER" id="PTHR11165">
    <property type="entry name" value="SKP1"/>
    <property type="match status" value="1"/>
</dbReference>
<dbReference type="Gene3D" id="3.30.710.10">
    <property type="entry name" value="Potassium Channel Kv1.1, Chain A"/>
    <property type="match status" value="1"/>
</dbReference>
<accession>A0AAV5SH95</accession>
<evidence type="ECO:0000313" key="4">
    <source>
        <dbReference type="EMBL" id="GMS80774.1"/>
    </source>
</evidence>
<dbReference type="GO" id="GO:0006511">
    <property type="term" value="P:ubiquitin-dependent protein catabolic process"/>
    <property type="evidence" value="ECO:0007669"/>
    <property type="project" value="InterPro"/>
</dbReference>
<evidence type="ECO:0000256" key="2">
    <source>
        <dbReference type="ARBA" id="ARBA00022786"/>
    </source>
</evidence>
<organism evidence="4 5">
    <name type="scientific">Pristionchus entomophagus</name>
    <dbReference type="NCBI Taxonomy" id="358040"/>
    <lineage>
        <taxon>Eukaryota</taxon>
        <taxon>Metazoa</taxon>
        <taxon>Ecdysozoa</taxon>
        <taxon>Nematoda</taxon>
        <taxon>Chromadorea</taxon>
        <taxon>Rhabditida</taxon>
        <taxon>Rhabditina</taxon>
        <taxon>Diplogasteromorpha</taxon>
        <taxon>Diplogasteroidea</taxon>
        <taxon>Neodiplogasteridae</taxon>
        <taxon>Pristionchus</taxon>
    </lineage>
</organism>
<dbReference type="InterPro" id="IPR011333">
    <property type="entry name" value="SKP1/BTB/POZ_sf"/>
</dbReference>
<dbReference type="Pfam" id="PF03931">
    <property type="entry name" value="Skp1_POZ"/>
    <property type="match status" value="1"/>
</dbReference>
<proteinExistence type="inferred from homology"/>
<reference evidence="4" key="1">
    <citation type="submission" date="2023-10" db="EMBL/GenBank/DDBJ databases">
        <title>Genome assembly of Pristionchus species.</title>
        <authorList>
            <person name="Yoshida K."/>
            <person name="Sommer R.J."/>
        </authorList>
    </citation>
    <scope>NUCLEOTIDE SEQUENCE</scope>
    <source>
        <strain evidence="4">RS0144</strain>
    </source>
</reference>
<gene>
    <name evidence="4" type="ORF">PENTCL1PPCAC_2949</name>
</gene>
<evidence type="ECO:0000256" key="1">
    <source>
        <dbReference type="ARBA" id="ARBA00009993"/>
    </source>
</evidence>
<dbReference type="SMART" id="SM00512">
    <property type="entry name" value="Skp1"/>
    <property type="match status" value="1"/>
</dbReference>
<feature type="domain" description="SKP1 component POZ" evidence="3">
    <location>
        <begin position="2"/>
        <end position="70"/>
    </location>
</feature>
<sequence length="80" mass="9133">MLVHLTSYDGKVFLVEARIARMSQTVGRLMEAFNMDEEEDDQTFVKTPIPLSNVSSVVLEKVLEWCTNHQSDESQEDKEG</sequence>
<protein>
    <recommendedName>
        <fullName evidence="3">SKP1 component POZ domain-containing protein</fullName>
    </recommendedName>
</protein>
<keyword evidence="5" id="KW-1185">Reference proteome</keyword>
<comment type="similarity">
    <text evidence="1">Belongs to the SKP1 family.</text>
</comment>
<comment type="caution">
    <text evidence="4">The sequence shown here is derived from an EMBL/GenBank/DDBJ whole genome shotgun (WGS) entry which is preliminary data.</text>
</comment>
<dbReference type="Proteomes" id="UP001432027">
    <property type="component" value="Unassembled WGS sequence"/>
</dbReference>
<dbReference type="InterPro" id="IPR016897">
    <property type="entry name" value="SKP1"/>
</dbReference>